<dbReference type="PROSITE" id="PS50893">
    <property type="entry name" value="ABC_TRANSPORTER_2"/>
    <property type="match status" value="1"/>
</dbReference>
<proteinExistence type="predicted"/>
<dbReference type="EMBL" id="AEMG01000009">
    <property type="protein sequence ID" value="EFW91945.1"/>
    <property type="molecule type" value="Genomic_DNA"/>
</dbReference>
<reference evidence="5 6" key="1">
    <citation type="journal article" date="2014" name="ISME J.">
        <title>Trehalose/2-sulfotrehalose biosynthesis and glycine-betaine uptake are widely spread mechanisms for osmoadaptation in the Halobacteriales.</title>
        <authorList>
            <person name="Youssef N.H."/>
            <person name="Savage-Ashlock K.N."/>
            <person name="McCully A.L."/>
            <person name="Luedtke B."/>
            <person name="Shaw E.I."/>
            <person name="Hoff W.D."/>
            <person name="Elshahed M.S."/>
        </authorList>
    </citation>
    <scope>NUCLEOTIDE SEQUENCE [LARGE SCALE GENOMIC DNA]</scope>
    <source>
        <strain evidence="5 6">DX253</strain>
    </source>
</reference>
<keyword evidence="3" id="KW-0067">ATP-binding</keyword>
<name>E7QTL6_HALPU</name>
<dbReference type="eggNOG" id="arCOG00194">
    <property type="taxonomic scope" value="Archaea"/>
</dbReference>
<dbReference type="InterPro" id="IPR003593">
    <property type="entry name" value="AAA+_ATPase"/>
</dbReference>
<dbReference type="GO" id="GO:0005524">
    <property type="term" value="F:ATP binding"/>
    <property type="evidence" value="ECO:0007669"/>
    <property type="project" value="UniProtKB-KW"/>
</dbReference>
<dbReference type="InterPro" id="IPR003439">
    <property type="entry name" value="ABC_transporter-like_ATP-bd"/>
</dbReference>
<comment type="caution">
    <text evidence="5">The sequence shown here is derived from an EMBL/GenBank/DDBJ whole genome shotgun (WGS) entry which is preliminary data.</text>
</comment>
<feature type="domain" description="ABC transporter" evidence="4">
    <location>
        <begin position="21"/>
        <end position="245"/>
    </location>
</feature>
<sequence>MNGIFIYSWCGYTVGIHMSALETVGLTKYYGETRGIEDLTLSVESGEVFGYLGPNGAGKTTTIRTLLGFIAPTDGEATVLGYDVRDERALIEAKKRIGYLPSDPGFDEGATGTQFLDYQASLKGDDRREELLELFDAPVERAIEEYSRGNKQKLAIVSAFMHDPDLVIMDEPTSGLDPLMQERFYDFLEDEQERGVTFFFSSHILSEVRKVCDRVGIIRDGKLVTTEDVETLLDRNGKRVRLRTNEPVAREEFEFAGVHDLVLDGAVQFTYTGEYDVLLDRLSDYHVVDVDIEEAPLDEVFMRFYGGEASTDEAGEVSASEGGEVDA</sequence>
<organism evidence="5 6">
    <name type="scientific">Haladaptatus paucihalophilus DX253</name>
    <dbReference type="NCBI Taxonomy" id="797209"/>
    <lineage>
        <taxon>Archaea</taxon>
        <taxon>Methanobacteriati</taxon>
        <taxon>Methanobacteriota</taxon>
        <taxon>Stenosarchaea group</taxon>
        <taxon>Halobacteria</taxon>
        <taxon>Halobacteriales</taxon>
        <taxon>Haladaptataceae</taxon>
        <taxon>Haladaptatus</taxon>
    </lineage>
</organism>
<dbReference type="PANTHER" id="PTHR42939:SF1">
    <property type="entry name" value="ABC TRANSPORTER ATP-BINDING PROTEIN ALBC-RELATED"/>
    <property type="match status" value="1"/>
</dbReference>
<protein>
    <submittedName>
        <fullName evidence="5">ABC transporter related protein</fullName>
    </submittedName>
</protein>
<dbReference type="CDD" id="cd03230">
    <property type="entry name" value="ABC_DR_subfamily_A"/>
    <property type="match status" value="1"/>
</dbReference>
<keyword evidence="2" id="KW-0547">Nucleotide-binding</keyword>
<evidence type="ECO:0000256" key="3">
    <source>
        <dbReference type="ARBA" id="ARBA00022840"/>
    </source>
</evidence>
<evidence type="ECO:0000256" key="2">
    <source>
        <dbReference type="ARBA" id="ARBA00022741"/>
    </source>
</evidence>
<evidence type="ECO:0000259" key="4">
    <source>
        <dbReference type="PROSITE" id="PS50893"/>
    </source>
</evidence>
<dbReference type="SMART" id="SM00382">
    <property type="entry name" value="AAA"/>
    <property type="match status" value="1"/>
</dbReference>
<dbReference type="InterPro" id="IPR027417">
    <property type="entry name" value="P-loop_NTPase"/>
</dbReference>
<dbReference type="STRING" id="797209.GCA_000376445_02654"/>
<evidence type="ECO:0000256" key="1">
    <source>
        <dbReference type="ARBA" id="ARBA00022448"/>
    </source>
</evidence>
<keyword evidence="1" id="KW-0813">Transport</keyword>
<dbReference type="SUPFAM" id="SSF52540">
    <property type="entry name" value="P-loop containing nucleoside triphosphate hydrolases"/>
    <property type="match status" value="1"/>
</dbReference>
<dbReference type="InterPro" id="IPR051782">
    <property type="entry name" value="ABC_Transporter_VariousFunc"/>
</dbReference>
<accession>E7QTL6</accession>
<dbReference type="PANTHER" id="PTHR42939">
    <property type="entry name" value="ABC TRANSPORTER ATP-BINDING PROTEIN ALBC-RELATED"/>
    <property type="match status" value="1"/>
</dbReference>
<dbReference type="Gene3D" id="3.40.50.300">
    <property type="entry name" value="P-loop containing nucleotide triphosphate hydrolases"/>
    <property type="match status" value="1"/>
</dbReference>
<gene>
    <name evidence="5" type="ORF">ZOD2009_10720</name>
</gene>
<dbReference type="PATRIC" id="fig|797209.4.peg.2104"/>
<dbReference type="Proteomes" id="UP000003751">
    <property type="component" value="Unassembled WGS sequence"/>
</dbReference>
<dbReference type="Pfam" id="PF00005">
    <property type="entry name" value="ABC_tran"/>
    <property type="match status" value="1"/>
</dbReference>
<dbReference type="GO" id="GO:0016887">
    <property type="term" value="F:ATP hydrolysis activity"/>
    <property type="evidence" value="ECO:0007669"/>
    <property type="project" value="InterPro"/>
</dbReference>
<evidence type="ECO:0000313" key="6">
    <source>
        <dbReference type="Proteomes" id="UP000003751"/>
    </source>
</evidence>
<dbReference type="AlphaFoldDB" id="E7QTL6"/>
<evidence type="ECO:0000313" key="5">
    <source>
        <dbReference type="EMBL" id="EFW91945.1"/>
    </source>
</evidence>